<evidence type="ECO:0000256" key="2">
    <source>
        <dbReference type="ARBA" id="ARBA00023002"/>
    </source>
</evidence>
<evidence type="ECO:0000256" key="3">
    <source>
        <dbReference type="ARBA" id="ARBA00023052"/>
    </source>
</evidence>
<dbReference type="InterPro" id="IPR050642">
    <property type="entry name" value="PDH_E1_Alpha_Subunit"/>
</dbReference>
<dbReference type="CDD" id="cd02000">
    <property type="entry name" value="TPP_E1_PDC_ADC_BCADC"/>
    <property type="match status" value="1"/>
</dbReference>
<evidence type="ECO:0000259" key="6">
    <source>
        <dbReference type="Pfam" id="PF00676"/>
    </source>
</evidence>
<reference evidence="8" key="1">
    <citation type="submission" date="2014-08" db="EMBL/GenBank/DDBJ databases">
        <authorList>
            <person name="Edwards T."/>
        </authorList>
    </citation>
    <scope>NUCLEOTIDE SEQUENCE [LARGE SCALE GENOMIC DNA]</scope>
</reference>
<dbReference type="GO" id="GO:0006086">
    <property type="term" value="P:pyruvate decarboxylation to acetyl-CoA"/>
    <property type="evidence" value="ECO:0007669"/>
    <property type="project" value="TreeGrafter"/>
</dbReference>
<evidence type="ECO:0000256" key="5">
    <source>
        <dbReference type="ARBA" id="ARBA00051231"/>
    </source>
</evidence>
<dbReference type="GO" id="GO:0004739">
    <property type="term" value="F:pyruvate dehydrogenase (acetyl-transferring) activity"/>
    <property type="evidence" value="ECO:0007669"/>
    <property type="project" value="UniProtKB-EC"/>
</dbReference>
<accession>A0A0K2W3N9</accession>
<comment type="cofactor">
    <cofactor evidence="1">
        <name>thiamine diphosphate</name>
        <dbReference type="ChEBI" id="CHEBI:58937"/>
    </cofactor>
</comment>
<dbReference type="InterPro" id="IPR001017">
    <property type="entry name" value="DH_E1"/>
</dbReference>
<dbReference type="SUPFAM" id="SSF52518">
    <property type="entry name" value="Thiamin diphosphate-binding fold (THDP-binding)"/>
    <property type="match status" value="1"/>
</dbReference>
<dbReference type="Gene3D" id="3.40.50.970">
    <property type="match status" value="1"/>
</dbReference>
<dbReference type="PANTHER" id="PTHR11516">
    <property type="entry name" value="PYRUVATE DEHYDROGENASE E1 COMPONENT, ALPHA SUBUNIT BACTERIAL AND ORGANELLAR"/>
    <property type="match status" value="1"/>
</dbReference>
<evidence type="ECO:0000256" key="4">
    <source>
        <dbReference type="ARBA" id="ARBA00025211"/>
    </source>
</evidence>
<gene>
    <name evidence="7" type="primary">acoA</name>
    <name evidence="7" type="ORF">MPL1032_30209</name>
</gene>
<evidence type="ECO:0000313" key="8">
    <source>
        <dbReference type="Proteomes" id="UP000182888"/>
    </source>
</evidence>
<protein>
    <submittedName>
        <fullName evidence="7">Acetoin:2,6-dichlorophenolindophenol oxidoreductase subunit alpha</fullName>
        <ecNumber evidence="7">1.1.1.-</ecNumber>
    </submittedName>
</protein>
<dbReference type="InterPro" id="IPR029061">
    <property type="entry name" value="THDP-binding"/>
</dbReference>
<dbReference type="PANTHER" id="PTHR11516:SF60">
    <property type="entry name" value="PYRUVATE DEHYDROGENASE E1 COMPONENT SUBUNIT ALPHA"/>
    <property type="match status" value="1"/>
</dbReference>
<name>A0A0K2W3N9_MESPL</name>
<dbReference type="Pfam" id="PF00676">
    <property type="entry name" value="E1_dh"/>
    <property type="match status" value="1"/>
</dbReference>
<dbReference type="EC" id="1.1.1.-" evidence="7"/>
<evidence type="ECO:0000256" key="1">
    <source>
        <dbReference type="ARBA" id="ARBA00001964"/>
    </source>
</evidence>
<dbReference type="EMBL" id="CCND01000023">
    <property type="protein sequence ID" value="CDX60358.1"/>
    <property type="molecule type" value="Genomic_DNA"/>
</dbReference>
<dbReference type="AlphaFoldDB" id="A0A0K2W3N9"/>
<dbReference type="Proteomes" id="UP000182888">
    <property type="component" value="Unassembled WGS sequence"/>
</dbReference>
<proteinExistence type="predicted"/>
<feature type="domain" description="Dehydrogenase E1 component" evidence="6">
    <location>
        <begin position="26"/>
        <end position="320"/>
    </location>
</feature>
<keyword evidence="3" id="KW-0786">Thiamine pyrophosphate</keyword>
<organism evidence="7 8">
    <name type="scientific">Mesorhizobium plurifarium</name>
    <dbReference type="NCBI Taxonomy" id="69974"/>
    <lineage>
        <taxon>Bacteria</taxon>
        <taxon>Pseudomonadati</taxon>
        <taxon>Pseudomonadota</taxon>
        <taxon>Alphaproteobacteria</taxon>
        <taxon>Hyphomicrobiales</taxon>
        <taxon>Phyllobacteriaceae</taxon>
        <taxon>Mesorhizobium</taxon>
    </lineage>
</organism>
<comment type="function">
    <text evidence="4">The pyruvate dehydrogenase complex catalyzes the overall conversion of pyruvate to acetyl-CoA and CO(2). It contains multiple copies of three enzymatic components: pyruvate dehydrogenase (E1), dihydrolipoamide acetyltransferase (E2) and lipoamide dehydrogenase (E3).</text>
</comment>
<keyword evidence="2 7" id="KW-0560">Oxidoreductase</keyword>
<sequence>MTSLSNSNSPLARREALESRLEQLTRMIEIRSVEERIQKLFGEGHIRGSTHLANGQEAVSVGIARSIDPDDIVTCTYRGHGHALALGVTTVGVLGEICGRTVGCAGGLGGSMHLVEPEIGLLPTAAIIGAGLPIACGAGLAARTRGKDRIAVSIFGDGSSNIGAFHEALNFAAILRLPVVFVCENNLYGEYSRIDLTTAVEDIALRATSYNMPGVIVDGQDVDAVAAAMETAVARARRGEGPSLLEMKTYRYSGHSRSDPATYRRPGELDQWLKRDPIDILARKLVEERLLAADGLEPLKAEVRDAVEQAAQEVLASPHPDLGEIMSHVSAGSAGDDRKFTFWQ</sequence>
<evidence type="ECO:0000313" key="7">
    <source>
        <dbReference type="EMBL" id="CDX60358.1"/>
    </source>
</evidence>
<comment type="catalytic activity">
    <reaction evidence="5">
        <text>N(6)-[(R)-lipoyl]-L-lysyl-[protein] + pyruvate + H(+) = N(6)-[(R)-S(8)-acetyldihydrolipoyl]-L-lysyl-[protein] + CO2</text>
        <dbReference type="Rhea" id="RHEA:19189"/>
        <dbReference type="Rhea" id="RHEA-COMP:10474"/>
        <dbReference type="Rhea" id="RHEA-COMP:10478"/>
        <dbReference type="ChEBI" id="CHEBI:15361"/>
        <dbReference type="ChEBI" id="CHEBI:15378"/>
        <dbReference type="ChEBI" id="CHEBI:16526"/>
        <dbReference type="ChEBI" id="CHEBI:83099"/>
        <dbReference type="ChEBI" id="CHEBI:83111"/>
        <dbReference type="EC" id="1.2.4.1"/>
    </reaction>
</comment>